<dbReference type="GO" id="GO:0004642">
    <property type="term" value="F:phosphoribosylformylglycinamidine synthase activity"/>
    <property type="evidence" value="ECO:0007669"/>
    <property type="project" value="UniProtKB-EC"/>
</dbReference>
<dbReference type="SUPFAM" id="SSF56042">
    <property type="entry name" value="PurM C-terminal domain-like"/>
    <property type="match status" value="2"/>
</dbReference>
<dbReference type="FunFam" id="3.30.1330.10:FF:000013">
    <property type="entry name" value="Phosphoribosylformylglycinamidine synthase"/>
    <property type="match status" value="1"/>
</dbReference>
<evidence type="ECO:0000313" key="9">
    <source>
        <dbReference type="EMBL" id="OPX46268.1"/>
    </source>
</evidence>
<evidence type="ECO:0000313" key="10">
    <source>
        <dbReference type="Proteomes" id="UP000191554"/>
    </source>
</evidence>
<comment type="caution">
    <text evidence="9">The sequence shown here is derived from an EMBL/GenBank/DDBJ whole genome shotgun (WGS) entry which is preliminary data.</text>
</comment>
<dbReference type="PROSITE" id="PS51273">
    <property type="entry name" value="GATASE_TYPE_1"/>
    <property type="match status" value="1"/>
</dbReference>
<dbReference type="InterPro" id="IPR036676">
    <property type="entry name" value="PurM-like_C_sf"/>
</dbReference>
<accession>A0A1V4SQU0</accession>
<dbReference type="GO" id="GO:0046872">
    <property type="term" value="F:metal ion binding"/>
    <property type="evidence" value="ECO:0007669"/>
    <property type="project" value="UniProtKB-KW"/>
</dbReference>
<dbReference type="STRING" id="48256.CLHUN_00840"/>
<dbReference type="Pfam" id="PF13507">
    <property type="entry name" value="GATase_5"/>
    <property type="match status" value="1"/>
</dbReference>
<dbReference type="PANTHER" id="PTHR10099">
    <property type="entry name" value="PHOSPHORIBOSYLFORMYLGLYCINAMIDINE SYNTHASE"/>
    <property type="match status" value="1"/>
</dbReference>
<feature type="domain" description="PurM-like C-terminal" evidence="7">
    <location>
        <begin position="468"/>
        <end position="620"/>
    </location>
</feature>
<name>A0A1V4SQU0_RUMHU</name>
<evidence type="ECO:0000256" key="2">
    <source>
        <dbReference type="ARBA" id="ARBA00022723"/>
    </source>
</evidence>
<dbReference type="InterPro" id="IPR029062">
    <property type="entry name" value="Class_I_gatase-like"/>
</dbReference>
<dbReference type="Pfam" id="PF18072">
    <property type="entry name" value="FGAR-AT_linker"/>
    <property type="match status" value="1"/>
</dbReference>
<organism evidence="9 10">
    <name type="scientific">Ruminiclostridium hungatei</name>
    <name type="common">Clostridium hungatei</name>
    <dbReference type="NCBI Taxonomy" id="48256"/>
    <lineage>
        <taxon>Bacteria</taxon>
        <taxon>Bacillati</taxon>
        <taxon>Bacillota</taxon>
        <taxon>Clostridia</taxon>
        <taxon>Eubacteriales</taxon>
        <taxon>Oscillospiraceae</taxon>
        <taxon>Ruminiclostridium</taxon>
    </lineage>
</organism>
<sequence length="1282" mass="140362">MNYFKYNFLGDGDKETVFIAGKGEAMASTVKRLFVEKKKPYDVEAQGLFSDLTETLGIKSLEWIRIINRYDIEGISEDEYKLARNTIFSEPPVDIAYDEEYAIPQGGKAFAVEYLPGQYDQRADSAAQCIQLLTQGERPEIKAARVIVLMGEISEQDMEAIKKFYINPVESQEAKLEKPATLKAEVEQPGDVAAVDGFTDMDGGQLRALLKEMGFAMSFDDILFCQSYFRDSEKRDPWVTEMRMIDTYWSDHCRHTTFLTCIDSVSFQKGKYTGIIEDTFKDYKAAREQVYQDPEQRDVCLMDVALMAMKSLKKQGKLEDLDLSDEINACSIVVNAEIDGKNEEWLVMFKNETHNHPTEIEPFGGAATCLGGAIRDPLSGRVYVYQAMRVTGSGDPRKGMAETIPGKLPQKKITTGAAAGYSSYGNQIGLATGQVSEIYNEGYVAKRMEIGAVIGAAPRSNVVRRQPEAGDKIILLGGRTGRDGCGGATGSSKAHTEESLAACGAEVQKGNAPVERKIQRLFRNPRVSTLIKRCNDFGAGGVSVAIGELADGLEINLDMVPKKYEGLDGTELAISESQERMAVVVAAADVEKFIGFSNHENLEAVVVAEVTSAPRLKMYWRGGKIVDLSREFLNSNGARQRIDIEIAAPKEESYFDSFNNMKIDNLQEKWAENLQNLNRCSQKGLVERFDSTIGANTVLMPFGGKYQLTPAEGMAAKLPLMEGDTSTGTLMSFGYNPEISTWSPFHGAVYAVVESIAKIAAMGGDYKKARLTLQEYFEKPGKDPIRWGKPLSALLGAYYAQMKLGTAAIGGKDSMSGSFKELDVPPTLVSFAVDTVDVNHVVSNEFKAVGSKIVLLTVGMDKNMLPDFEELDKVCSAIHKLSVSRELLAACSVREGGVAEITSKMAFGNMIGLKFEKDIQPEMLFKPLYGSMVVELPESACLETAFAGLNFMLLGTTVAEAGIVLGGTNIPLAALSQKWQEPLERIFATKVKAPAGTPVEYSYNAGRKIRPSAVLAKPRVFIPVFPGTNCEYDTKKVFENAGGIVETLVIRNLSHSDIEDSIKEMERLIDNSQIIMIPGGFSAGDEPEGSGKFIATAFRNPVVSQAVMKLLKQRDGLVMGICNGFQALVKLGLLPFGEIRNIDENCPTLTFNTIGRHQSCLVNTKITSNLSPWLNNVKVGDIHTIAISHGEGRFTAGSEILKTLEANGQIAAQYVDLNGKPTYDIGYNPNGSINAIEGITSPDGRVFGKMGHSERTGSNLYRNVPGEKDQQLFKAGVDYFRS</sequence>
<keyword evidence="2" id="KW-0479">Metal-binding</keyword>
<evidence type="ECO:0000259" key="7">
    <source>
        <dbReference type="Pfam" id="PF02769"/>
    </source>
</evidence>
<evidence type="ECO:0000259" key="8">
    <source>
        <dbReference type="Pfam" id="PF18072"/>
    </source>
</evidence>
<dbReference type="EMBL" id="MZGX01000001">
    <property type="protein sequence ID" value="OPX46268.1"/>
    <property type="molecule type" value="Genomic_DNA"/>
</dbReference>
<dbReference type="NCBIfam" id="TIGR01857">
    <property type="entry name" value="FGAM-synthase"/>
    <property type="match status" value="1"/>
</dbReference>
<dbReference type="Gene3D" id="3.30.1330.10">
    <property type="entry name" value="PurM-like, N-terminal domain"/>
    <property type="match status" value="2"/>
</dbReference>
<keyword evidence="4" id="KW-0658">Purine biosynthesis</keyword>
<dbReference type="Gene3D" id="3.40.50.880">
    <property type="match status" value="1"/>
</dbReference>
<evidence type="ECO:0000256" key="6">
    <source>
        <dbReference type="ARBA" id="ARBA00022842"/>
    </source>
</evidence>
<dbReference type="Proteomes" id="UP000191554">
    <property type="component" value="Unassembled WGS sequence"/>
</dbReference>
<keyword evidence="5" id="KW-0067">ATP-binding</keyword>
<dbReference type="GO" id="GO:0005737">
    <property type="term" value="C:cytoplasm"/>
    <property type="evidence" value="ECO:0007669"/>
    <property type="project" value="TreeGrafter"/>
</dbReference>
<dbReference type="PANTHER" id="PTHR10099:SF1">
    <property type="entry name" value="PHOSPHORIBOSYLFORMYLGLYCINAMIDINE SYNTHASE"/>
    <property type="match status" value="1"/>
</dbReference>
<gene>
    <name evidence="9" type="primary">purL</name>
    <name evidence="9" type="ORF">CLHUN_00840</name>
</gene>
<dbReference type="CDD" id="cd02203">
    <property type="entry name" value="PurL_repeat1"/>
    <property type="match status" value="1"/>
</dbReference>
<dbReference type="EC" id="6.3.5.3" evidence="9"/>
<dbReference type="InterPro" id="IPR036921">
    <property type="entry name" value="PurM-like_N_sf"/>
</dbReference>
<keyword evidence="3" id="KW-0547">Nucleotide-binding</keyword>
<dbReference type="SMART" id="SM01211">
    <property type="entry name" value="GATase_5"/>
    <property type="match status" value="1"/>
</dbReference>
<keyword evidence="10" id="KW-1185">Reference proteome</keyword>
<evidence type="ECO:0000256" key="1">
    <source>
        <dbReference type="ARBA" id="ARBA00022598"/>
    </source>
</evidence>
<dbReference type="Gene3D" id="3.90.650.10">
    <property type="entry name" value="PurM-like C-terminal domain"/>
    <property type="match status" value="2"/>
</dbReference>
<dbReference type="CDD" id="cd02204">
    <property type="entry name" value="PurL_repeat2"/>
    <property type="match status" value="1"/>
</dbReference>
<keyword evidence="6" id="KW-0460">Magnesium</keyword>
<dbReference type="InterPro" id="IPR010918">
    <property type="entry name" value="PurM-like_C_dom"/>
</dbReference>
<dbReference type="SUPFAM" id="SSF55326">
    <property type="entry name" value="PurM N-terminal domain-like"/>
    <property type="match status" value="2"/>
</dbReference>
<dbReference type="InterPro" id="IPR010141">
    <property type="entry name" value="FGAM_synthase"/>
</dbReference>
<dbReference type="GO" id="GO:0005524">
    <property type="term" value="F:ATP binding"/>
    <property type="evidence" value="ECO:0007669"/>
    <property type="project" value="UniProtKB-KW"/>
</dbReference>
<evidence type="ECO:0000256" key="5">
    <source>
        <dbReference type="ARBA" id="ARBA00022840"/>
    </source>
</evidence>
<dbReference type="SUPFAM" id="SSF52317">
    <property type="entry name" value="Class I glutamine amidotransferase-like"/>
    <property type="match status" value="1"/>
</dbReference>
<dbReference type="InterPro" id="IPR041609">
    <property type="entry name" value="PurL_linker"/>
</dbReference>
<proteinExistence type="predicted"/>
<evidence type="ECO:0000256" key="3">
    <source>
        <dbReference type="ARBA" id="ARBA00022741"/>
    </source>
</evidence>
<dbReference type="Pfam" id="PF02769">
    <property type="entry name" value="AIRS_C"/>
    <property type="match status" value="1"/>
</dbReference>
<feature type="domain" description="Phosphoribosylformylglycinamidine synthase linker" evidence="8">
    <location>
        <begin position="207"/>
        <end position="255"/>
    </location>
</feature>
<reference evidence="9 10" key="1">
    <citation type="submission" date="2017-03" db="EMBL/GenBank/DDBJ databases">
        <title>Genome sequence of Clostridium hungatei DSM 14427.</title>
        <authorList>
            <person name="Poehlein A."/>
            <person name="Daniel R."/>
        </authorList>
    </citation>
    <scope>NUCLEOTIDE SEQUENCE [LARGE SCALE GENOMIC DNA]</scope>
    <source>
        <strain evidence="9 10">DSM 14427</strain>
    </source>
</reference>
<keyword evidence="1 9" id="KW-0436">Ligase</keyword>
<dbReference type="GO" id="GO:0006164">
    <property type="term" value="P:purine nucleotide biosynthetic process"/>
    <property type="evidence" value="ECO:0007669"/>
    <property type="project" value="UniProtKB-KW"/>
</dbReference>
<protein>
    <submittedName>
        <fullName evidence="9">Phosphoribosylformylglycinamidine synthase</fullName>
        <ecNumber evidence="9">6.3.5.3</ecNumber>
    </submittedName>
</protein>
<evidence type="ECO:0000256" key="4">
    <source>
        <dbReference type="ARBA" id="ARBA00022755"/>
    </source>
</evidence>